<dbReference type="HOGENOM" id="CLU_047116_0_0_10"/>
<dbReference type="Gene3D" id="3.90.650.10">
    <property type="entry name" value="PurM-like C-terminal domain"/>
    <property type="match status" value="1"/>
</dbReference>
<dbReference type="UniPathway" id="UPA00074">
    <property type="reaction ID" value="UER00129"/>
</dbReference>
<comment type="subcellular location">
    <subcellularLocation>
        <location evidence="1 15">Cytoplasm</location>
    </subcellularLocation>
</comment>
<evidence type="ECO:0000256" key="10">
    <source>
        <dbReference type="ARBA" id="ARBA00022840"/>
    </source>
</evidence>
<dbReference type="Gene3D" id="3.30.1330.10">
    <property type="entry name" value="PurM-like, N-terminal domain"/>
    <property type="match status" value="1"/>
</dbReference>
<evidence type="ECO:0000256" key="3">
    <source>
        <dbReference type="ARBA" id="ARBA00010280"/>
    </source>
</evidence>
<dbReference type="InterPro" id="IPR004733">
    <property type="entry name" value="PurM_cligase"/>
</dbReference>
<comment type="pathway">
    <text evidence="2 15">Purine metabolism; IMP biosynthesis via de novo pathway; 5-amino-1-(5-phospho-D-ribosyl)imidazole from N(2)-formyl-N(1)-(5-phospho-D-ribosyl)glycinamide: step 2/2.</text>
</comment>
<gene>
    <name evidence="15" type="primary">purM</name>
    <name evidence="18" type="ordered locus">MROS_1456</name>
</gene>
<dbReference type="InterPro" id="IPR010918">
    <property type="entry name" value="PurM-like_C_dom"/>
</dbReference>
<dbReference type="Pfam" id="PF00586">
    <property type="entry name" value="AIRS"/>
    <property type="match status" value="1"/>
</dbReference>
<keyword evidence="8 15" id="KW-0547">Nucleotide-binding</keyword>
<evidence type="ECO:0000256" key="5">
    <source>
        <dbReference type="ARBA" id="ARBA00020367"/>
    </source>
</evidence>
<dbReference type="GO" id="GO:0005524">
    <property type="term" value="F:ATP binding"/>
    <property type="evidence" value="ECO:0007669"/>
    <property type="project" value="UniProtKB-KW"/>
</dbReference>
<comment type="catalytic activity">
    <reaction evidence="14 15">
        <text>2-formamido-N(1)-(5-O-phospho-beta-D-ribosyl)acetamidine + ATP = 5-amino-1-(5-phospho-beta-D-ribosyl)imidazole + ADP + phosphate + H(+)</text>
        <dbReference type="Rhea" id="RHEA:23032"/>
        <dbReference type="ChEBI" id="CHEBI:15378"/>
        <dbReference type="ChEBI" id="CHEBI:30616"/>
        <dbReference type="ChEBI" id="CHEBI:43474"/>
        <dbReference type="ChEBI" id="CHEBI:137981"/>
        <dbReference type="ChEBI" id="CHEBI:147287"/>
        <dbReference type="ChEBI" id="CHEBI:456216"/>
        <dbReference type="EC" id="6.3.3.1"/>
    </reaction>
</comment>
<evidence type="ECO:0000256" key="12">
    <source>
        <dbReference type="ARBA" id="ARBA00032931"/>
    </source>
</evidence>
<evidence type="ECO:0000256" key="6">
    <source>
        <dbReference type="ARBA" id="ARBA00022490"/>
    </source>
</evidence>
<dbReference type="Proteomes" id="UP000009011">
    <property type="component" value="Chromosome"/>
</dbReference>
<dbReference type="InterPro" id="IPR016188">
    <property type="entry name" value="PurM-like_N"/>
</dbReference>
<dbReference type="PATRIC" id="fig|1191523.3.peg.1546"/>
<feature type="domain" description="PurM-like C-terminal" evidence="17">
    <location>
        <begin position="173"/>
        <end position="331"/>
    </location>
</feature>
<proteinExistence type="inferred from homology"/>
<keyword evidence="19" id="KW-1185">Reference proteome</keyword>
<evidence type="ECO:0000256" key="7">
    <source>
        <dbReference type="ARBA" id="ARBA00022598"/>
    </source>
</evidence>
<evidence type="ECO:0000256" key="4">
    <source>
        <dbReference type="ARBA" id="ARBA00013047"/>
    </source>
</evidence>
<dbReference type="STRING" id="1191523.MROS_1456"/>
<dbReference type="KEGG" id="mro:MROS_1456"/>
<keyword evidence="10 15" id="KW-0067">ATP-binding</keyword>
<dbReference type="InterPro" id="IPR036921">
    <property type="entry name" value="PurM-like_N_sf"/>
</dbReference>
<dbReference type="CDD" id="cd02196">
    <property type="entry name" value="PurM"/>
    <property type="match status" value="1"/>
</dbReference>
<evidence type="ECO:0000256" key="14">
    <source>
        <dbReference type="ARBA" id="ARBA00049057"/>
    </source>
</evidence>
<evidence type="ECO:0000256" key="11">
    <source>
        <dbReference type="ARBA" id="ARBA00031908"/>
    </source>
</evidence>
<dbReference type="GO" id="GO:0046084">
    <property type="term" value="P:adenine biosynthetic process"/>
    <property type="evidence" value="ECO:0007669"/>
    <property type="project" value="TreeGrafter"/>
</dbReference>
<dbReference type="FunFam" id="3.30.1330.10:FF:000001">
    <property type="entry name" value="Phosphoribosylformylglycinamidine cyclo-ligase"/>
    <property type="match status" value="1"/>
</dbReference>
<keyword evidence="7 15" id="KW-0436">Ligase</keyword>
<evidence type="ECO:0000313" key="19">
    <source>
        <dbReference type="Proteomes" id="UP000009011"/>
    </source>
</evidence>
<evidence type="ECO:0000256" key="13">
    <source>
        <dbReference type="ARBA" id="ARBA00033093"/>
    </source>
</evidence>
<evidence type="ECO:0000256" key="9">
    <source>
        <dbReference type="ARBA" id="ARBA00022755"/>
    </source>
</evidence>
<accession>I7A0A6</accession>
<dbReference type="GO" id="GO:0004637">
    <property type="term" value="F:phosphoribosylamine-glycine ligase activity"/>
    <property type="evidence" value="ECO:0007669"/>
    <property type="project" value="TreeGrafter"/>
</dbReference>
<dbReference type="GO" id="GO:0006189">
    <property type="term" value="P:'de novo' IMP biosynthetic process"/>
    <property type="evidence" value="ECO:0007669"/>
    <property type="project" value="UniProtKB-UniRule"/>
</dbReference>
<evidence type="ECO:0000313" key="18">
    <source>
        <dbReference type="EMBL" id="AFN74693.1"/>
    </source>
</evidence>
<protein>
    <recommendedName>
        <fullName evidence="5 15">Phosphoribosylformylglycinamidine cyclo-ligase</fullName>
        <ecNumber evidence="4 15">6.3.3.1</ecNumber>
    </recommendedName>
    <alternativeName>
        <fullName evidence="12 15">AIR synthase</fullName>
    </alternativeName>
    <alternativeName>
        <fullName evidence="13 15">AIRS</fullName>
    </alternativeName>
    <alternativeName>
        <fullName evidence="11 15">Phosphoribosyl-aminoimidazole synthetase</fullName>
    </alternativeName>
</protein>
<sequence>MAVNYKDAGVNIEAGEKTVDKIKGYAKSTFNENVLSGIGHFGAFYQIDLKRWKNPVLVSSVDGVGTKIKIAFKMNRHDTIGQDLVNHCVNDIAVCGAEPQYFMDYLAFGKLEPEKAEQIFKGFSIACKENGVALIGGETAEMPGLYAPDEYDISGTIVGIVEKEKIIDGSRVKKGDALIGLPSTGLHTNGYSLARKALFDKFKPEDKFDEFEGSLGDELLKIHKSYLKSINILKENLNVAAFSHITGGGIIGNTKRVVPEGLTIKIDWNSWEVPPIFKLIQKTGEIDDEEMRHVFNLGIGLIAILDKNDVDKALDLLKTAGEHGRIIGEIV</sequence>
<dbReference type="SUPFAM" id="SSF55326">
    <property type="entry name" value="PurM N-terminal domain-like"/>
    <property type="match status" value="1"/>
</dbReference>
<dbReference type="AlphaFoldDB" id="I7A0A6"/>
<evidence type="ECO:0000256" key="15">
    <source>
        <dbReference type="HAMAP-Rule" id="MF_00741"/>
    </source>
</evidence>
<dbReference type="PANTHER" id="PTHR10520">
    <property type="entry name" value="TRIFUNCTIONAL PURINE BIOSYNTHETIC PROTEIN ADENOSINE-3-RELATED"/>
    <property type="match status" value="1"/>
</dbReference>
<dbReference type="EMBL" id="CP003557">
    <property type="protein sequence ID" value="AFN74693.1"/>
    <property type="molecule type" value="Genomic_DNA"/>
</dbReference>
<dbReference type="HAMAP" id="MF_00741">
    <property type="entry name" value="AIRS"/>
    <property type="match status" value="1"/>
</dbReference>
<evidence type="ECO:0000259" key="16">
    <source>
        <dbReference type="Pfam" id="PF00586"/>
    </source>
</evidence>
<keyword evidence="9 15" id="KW-0658">Purine biosynthesis</keyword>
<dbReference type="SUPFAM" id="SSF56042">
    <property type="entry name" value="PurM C-terminal domain-like"/>
    <property type="match status" value="1"/>
</dbReference>
<dbReference type="GO" id="GO:0005829">
    <property type="term" value="C:cytosol"/>
    <property type="evidence" value="ECO:0007669"/>
    <property type="project" value="TreeGrafter"/>
</dbReference>
<dbReference type="FunFam" id="3.90.650.10:FF:000011">
    <property type="entry name" value="Phosphoribosylformylglycinamidine cyclo-ligase"/>
    <property type="match status" value="1"/>
</dbReference>
<dbReference type="NCBIfam" id="TIGR00878">
    <property type="entry name" value="purM"/>
    <property type="match status" value="1"/>
</dbReference>
<dbReference type="EC" id="6.3.3.1" evidence="4 15"/>
<name>I7A0A6_MELRP</name>
<dbReference type="GO" id="GO:0004641">
    <property type="term" value="F:phosphoribosylformylglycinamidine cyclo-ligase activity"/>
    <property type="evidence" value="ECO:0007669"/>
    <property type="project" value="UniProtKB-UniRule"/>
</dbReference>
<dbReference type="eggNOG" id="COG0150">
    <property type="taxonomic scope" value="Bacteria"/>
</dbReference>
<comment type="similarity">
    <text evidence="3 15">Belongs to the AIR synthase family.</text>
</comment>
<feature type="domain" description="PurM-like N-terminal" evidence="16">
    <location>
        <begin position="55"/>
        <end position="161"/>
    </location>
</feature>
<keyword evidence="6 15" id="KW-0963">Cytoplasm</keyword>
<dbReference type="OrthoDB" id="9802507at2"/>
<dbReference type="RefSeq" id="WP_014856127.1">
    <property type="nucleotide sequence ID" value="NC_018178.1"/>
</dbReference>
<organism evidence="18 19">
    <name type="scientific">Melioribacter roseus (strain DSM 23840 / JCM 17771 / VKM B-2668 / P3M-2)</name>
    <dbReference type="NCBI Taxonomy" id="1191523"/>
    <lineage>
        <taxon>Bacteria</taxon>
        <taxon>Pseudomonadati</taxon>
        <taxon>Ignavibacteriota</taxon>
        <taxon>Ignavibacteria</taxon>
        <taxon>Ignavibacteriales</taxon>
        <taxon>Melioribacteraceae</taxon>
        <taxon>Melioribacter</taxon>
    </lineage>
</organism>
<dbReference type="PANTHER" id="PTHR10520:SF12">
    <property type="entry name" value="TRIFUNCTIONAL PURINE BIOSYNTHETIC PROTEIN ADENOSINE-3"/>
    <property type="match status" value="1"/>
</dbReference>
<evidence type="ECO:0000256" key="8">
    <source>
        <dbReference type="ARBA" id="ARBA00022741"/>
    </source>
</evidence>
<evidence type="ECO:0000259" key="17">
    <source>
        <dbReference type="Pfam" id="PF02769"/>
    </source>
</evidence>
<evidence type="ECO:0000256" key="1">
    <source>
        <dbReference type="ARBA" id="ARBA00004496"/>
    </source>
</evidence>
<dbReference type="Pfam" id="PF02769">
    <property type="entry name" value="AIRS_C"/>
    <property type="match status" value="1"/>
</dbReference>
<evidence type="ECO:0000256" key="2">
    <source>
        <dbReference type="ARBA" id="ARBA00004686"/>
    </source>
</evidence>
<dbReference type="InterPro" id="IPR036676">
    <property type="entry name" value="PurM-like_C_sf"/>
</dbReference>
<reference evidence="18 19" key="1">
    <citation type="journal article" date="2013" name="PLoS ONE">
        <title>Genomic analysis of Melioribacter roseus, facultatively anaerobic organotrophic bacterium representing a novel deep lineage within Bacteriodetes/Chlorobi group.</title>
        <authorList>
            <person name="Kadnikov V.V."/>
            <person name="Mardanov A.V."/>
            <person name="Podosokorskaya O.A."/>
            <person name="Gavrilov S.N."/>
            <person name="Kublanov I.V."/>
            <person name="Beletsky A.V."/>
            <person name="Bonch-Osmolovskaya E.A."/>
            <person name="Ravin N.V."/>
        </authorList>
    </citation>
    <scope>NUCLEOTIDE SEQUENCE [LARGE SCALE GENOMIC DNA]</scope>
    <source>
        <strain evidence="19">JCM 17771 / P3M-2</strain>
    </source>
</reference>